<dbReference type="RefSeq" id="WP_027261895.1">
    <property type="nucleotide sequence ID" value="NZ_FPAW01000011.1"/>
</dbReference>
<name>A0A1I7BPF4_9RHOB</name>
<dbReference type="OrthoDB" id="9809788at2"/>
<evidence type="ECO:0000259" key="2">
    <source>
        <dbReference type="Pfam" id="PF06904"/>
    </source>
</evidence>
<dbReference type="Pfam" id="PF06904">
    <property type="entry name" value="Extensin-like_C"/>
    <property type="match status" value="1"/>
</dbReference>
<feature type="chain" id="PRO_5010176766" evidence="1">
    <location>
        <begin position="24"/>
        <end position="280"/>
    </location>
</feature>
<feature type="domain" description="Extensin-like C-terminal" evidence="2">
    <location>
        <begin position="130"/>
        <end position="280"/>
    </location>
</feature>
<dbReference type="Proteomes" id="UP000182466">
    <property type="component" value="Unassembled WGS sequence"/>
</dbReference>
<keyword evidence="1" id="KW-0732">Signal</keyword>
<reference evidence="3 4" key="1">
    <citation type="submission" date="2016-10" db="EMBL/GenBank/DDBJ databases">
        <authorList>
            <person name="de Groot N.N."/>
        </authorList>
    </citation>
    <scope>NUCLEOTIDE SEQUENCE [LARGE SCALE GENOMIC DNA]</scope>
    <source>
        <strain evidence="3 4">CGMCC 1.10959</strain>
    </source>
</reference>
<feature type="signal peptide" evidence="1">
    <location>
        <begin position="1"/>
        <end position="23"/>
    </location>
</feature>
<accession>A0A1I7BPF4</accession>
<dbReference type="eggNOG" id="COG3921">
    <property type="taxonomic scope" value="Bacteria"/>
</dbReference>
<evidence type="ECO:0000313" key="4">
    <source>
        <dbReference type="Proteomes" id="UP000182466"/>
    </source>
</evidence>
<sequence length="280" mass="30790">MTVTRAVLALLAALWAAPMLAQAPDTALRPKARPQQAAIYNTAARQAAQLFAAARLRPHLRPPSEQAVLAERRPADLAFLSPAISPRPWLRPRDLELKAMAKRKLRRKGAVCGDIEIQGETVGYVPGRIKACGIQDAVRVTAVSGVRLNPPALMNCKTAIALQKWTEKGLKPAFRQRGPVVEMKVAAHYACRTRNNQKGARISEHGKGNAIDLSAFTMRDGEVITVLKGWGQGTTLRPLQKAYRRACGPFGTTLGPKSDRFHRDHFHFDTASYRSGPYCR</sequence>
<dbReference type="EMBL" id="FPAW01000011">
    <property type="protein sequence ID" value="SFT89080.1"/>
    <property type="molecule type" value="Genomic_DNA"/>
</dbReference>
<dbReference type="InterPro" id="IPR009683">
    <property type="entry name" value="Extensin-like_C"/>
</dbReference>
<proteinExistence type="predicted"/>
<organism evidence="3 4">
    <name type="scientific">Sedimentitalea nanhaiensis</name>
    <dbReference type="NCBI Taxonomy" id="999627"/>
    <lineage>
        <taxon>Bacteria</taxon>
        <taxon>Pseudomonadati</taxon>
        <taxon>Pseudomonadota</taxon>
        <taxon>Alphaproteobacteria</taxon>
        <taxon>Rhodobacterales</taxon>
        <taxon>Paracoccaceae</taxon>
        <taxon>Sedimentitalea</taxon>
    </lineage>
</organism>
<evidence type="ECO:0000313" key="3">
    <source>
        <dbReference type="EMBL" id="SFT89080.1"/>
    </source>
</evidence>
<keyword evidence="4" id="KW-1185">Reference proteome</keyword>
<protein>
    <submittedName>
        <fullName evidence="3">Uncharacterized conserved protein</fullName>
    </submittedName>
</protein>
<dbReference type="AlphaFoldDB" id="A0A1I7BPF4"/>
<dbReference type="STRING" id="999627.SAMN05216236_11172"/>
<evidence type="ECO:0000256" key="1">
    <source>
        <dbReference type="SAM" id="SignalP"/>
    </source>
</evidence>
<gene>
    <name evidence="3" type="ORF">SAMN05216236_11172</name>
</gene>